<evidence type="ECO:0000313" key="1">
    <source>
        <dbReference type="EMBL" id="SCM77559.1"/>
    </source>
</evidence>
<sequence length="86" mass="9189">MSEVGRRNADEDSATDGGGVVAQAARASAIAQVARPRTQILEGRLRGAWDGPEIGVGLFARLSKVHLMCMARCHGVFFTGRMVLSF</sequence>
<name>A0A212LJL3_9HYPH</name>
<dbReference type="EMBL" id="FMJD01000008">
    <property type="protein sequence ID" value="SCM77559.1"/>
    <property type="molecule type" value="Genomic_DNA"/>
</dbReference>
<gene>
    <name evidence="1" type="ORF">KL86PLE_41364</name>
</gene>
<organism evidence="1">
    <name type="scientific">uncultured Pleomorphomonas sp</name>
    <dbReference type="NCBI Taxonomy" id="442121"/>
    <lineage>
        <taxon>Bacteria</taxon>
        <taxon>Pseudomonadati</taxon>
        <taxon>Pseudomonadota</taxon>
        <taxon>Alphaproteobacteria</taxon>
        <taxon>Hyphomicrobiales</taxon>
        <taxon>Pleomorphomonadaceae</taxon>
        <taxon>Pleomorphomonas</taxon>
        <taxon>environmental samples</taxon>
    </lineage>
</organism>
<accession>A0A212LJL3</accession>
<proteinExistence type="predicted"/>
<reference evidence="1" key="1">
    <citation type="submission" date="2016-08" db="EMBL/GenBank/DDBJ databases">
        <authorList>
            <person name="Seilhamer J.J."/>
        </authorList>
    </citation>
    <scope>NUCLEOTIDE SEQUENCE</scope>
    <source>
        <strain evidence="1">86</strain>
    </source>
</reference>
<protein>
    <submittedName>
        <fullName evidence="1">Uncharacterized protein</fullName>
    </submittedName>
</protein>
<dbReference type="AlphaFoldDB" id="A0A212LJL3"/>